<dbReference type="EMBL" id="HACG01024600">
    <property type="protein sequence ID" value="CEK71465.1"/>
    <property type="molecule type" value="Transcribed_RNA"/>
</dbReference>
<name>A0A0B6ZUR6_9EUPU</name>
<accession>A0A0B6ZUR6</accession>
<proteinExistence type="predicted"/>
<sequence length="85" mass="10085">GNERSQHISREENMHSENDYFKEERSQTQIFFTSTSYNRTYGKIVKKYRFKTKDSVRWTELSISLLPYGWASICRKDALPAESIV</sequence>
<evidence type="ECO:0000313" key="1">
    <source>
        <dbReference type="EMBL" id="CEK71465.1"/>
    </source>
</evidence>
<protein>
    <submittedName>
        <fullName evidence="1">Uncharacterized protein</fullName>
    </submittedName>
</protein>
<dbReference type="AlphaFoldDB" id="A0A0B6ZUR6"/>
<gene>
    <name evidence="1" type="primary">ORF78494</name>
</gene>
<reference evidence="1" key="1">
    <citation type="submission" date="2014-12" db="EMBL/GenBank/DDBJ databases">
        <title>Insight into the proteome of Arion vulgaris.</title>
        <authorList>
            <person name="Aradska J."/>
            <person name="Bulat T."/>
            <person name="Smidak R."/>
            <person name="Sarate P."/>
            <person name="Gangsoo J."/>
            <person name="Sialana F."/>
            <person name="Bilban M."/>
            <person name="Lubec G."/>
        </authorList>
    </citation>
    <scope>NUCLEOTIDE SEQUENCE</scope>
    <source>
        <tissue evidence="1">Skin</tissue>
    </source>
</reference>
<feature type="non-terminal residue" evidence="1">
    <location>
        <position position="1"/>
    </location>
</feature>
<organism evidence="1">
    <name type="scientific">Arion vulgaris</name>
    <dbReference type="NCBI Taxonomy" id="1028688"/>
    <lineage>
        <taxon>Eukaryota</taxon>
        <taxon>Metazoa</taxon>
        <taxon>Spiralia</taxon>
        <taxon>Lophotrochozoa</taxon>
        <taxon>Mollusca</taxon>
        <taxon>Gastropoda</taxon>
        <taxon>Heterobranchia</taxon>
        <taxon>Euthyneura</taxon>
        <taxon>Panpulmonata</taxon>
        <taxon>Eupulmonata</taxon>
        <taxon>Stylommatophora</taxon>
        <taxon>Helicina</taxon>
        <taxon>Arionoidea</taxon>
        <taxon>Arionidae</taxon>
        <taxon>Arion</taxon>
    </lineage>
</organism>